<organism evidence="8 9">
    <name type="scientific">Aureimonas phyllosphaerae</name>
    <dbReference type="NCBI Taxonomy" id="1166078"/>
    <lineage>
        <taxon>Bacteria</taxon>
        <taxon>Pseudomonadati</taxon>
        <taxon>Pseudomonadota</taxon>
        <taxon>Alphaproteobacteria</taxon>
        <taxon>Hyphomicrobiales</taxon>
        <taxon>Aurantimonadaceae</taxon>
        <taxon>Aureimonas</taxon>
    </lineage>
</organism>
<dbReference type="GO" id="GO:0016491">
    <property type="term" value="F:oxidoreductase activity"/>
    <property type="evidence" value="ECO:0007669"/>
    <property type="project" value="UniProtKB-KW"/>
</dbReference>
<dbReference type="GO" id="GO:0019628">
    <property type="term" value="P:urate catabolic process"/>
    <property type="evidence" value="ECO:0007669"/>
    <property type="project" value="UniProtKB-UniPathway"/>
</dbReference>
<dbReference type="Gene3D" id="3.20.20.370">
    <property type="entry name" value="Glycoside hydrolase/deacetylase"/>
    <property type="match status" value="1"/>
</dbReference>
<feature type="domain" description="NodB homology" evidence="7">
    <location>
        <begin position="74"/>
        <end position="291"/>
    </location>
</feature>
<feature type="region of interest" description="Disordered" evidence="6">
    <location>
        <begin position="1"/>
        <end position="24"/>
    </location>
</feature>
<dbReference type="Gene3D" id="1.10.3330.10">
    <property type="entry name" value="Oxo-4-hydroxy-4-carboxy-5-ureidoimidazoline decarboxylase"/>
    <property type="match status" value="1"/>
</dbReference>
<dbReference type="CDD" id="cd10977">
    <property type="entry name" value="CE4_PuuE_SpCDA1"/>
    <property type="match status" value="1"/>
</dbReference>
<dbReference type="GO" id="GO:0006144">
    <property type="term" value="P:purine nucleobase metabolic process"/>
    <property type="evidence" value="ECO:0007669"/>
    <property type="project" value="UniProtKB-KW"/>
</dbReference>
<dbReference type="InterPro" id="IPR017580">
    <property type="entry name" value="OHCU_decarboxylase-1"/>
</dbReference>
<dbReference type="OrthoDB" id="9787041at2"/>
<keyword evidence="8" id="KW-0560">Oxidoreductase</keyword>
<dbReference type="UniPathway" id="UPA00394">
    <property type="reaction ID" value="UER00652"/>
</dbReference>
<keyword evidence="9" id="KW-1185">Reference proteome</keyword>
<dbReference type="NCBIfam" id="TIGR03164">
    <property type="entry name" value="UHCUDC"/>
    <property type="match status" value="1"/>
</dbReference>
<name>A0A7W6FVT3_9HYPH</name>
<evidence type="ECO:0000256" key="6">
    <source>
        <dbReference type="SAM" id="MobiDB-lite"/>
    </source>
</evidence>
<dbReference type="EMBL" id="JACIDO010000005">
    <property type="protein sequence ID" value="MBB3936377.1"/>
    <property type="molecule type" value="Genomic_DNA"/>
</dbReference>
<comment type="function">
    <text evidence="1">Is involved in generating a small heat-stable compound (Nod), an acylated oligomer of N-acetylglucosamine, that stimulates mitosis in various plant protoplasts.</text>
</comment>
<dbReference type="InterPro" id="IPR036778">
    <property type="entry name" value="OHCU_decarboxylase_sf"/>
</dbReference>
<evidence type="ECO:0000313" key="8">
    <source>
        <dbReference type="EMBL" id="MBB3936377.1"/>
    </source>
</evidence>
<dbReference type="SUPFAM" id="SSF88713">
    <property type="entry name" value="Glycoside hydrolase/deacetylase"/>
    <property type="match status" value="1"/>
</dbReference>
<dbReference type="NCBIfam" id="TIGR03212">
    <property type="entry name" value="uraD_N-term-dom"/>
    <property type="match status" value="1"/>
</dbReference>
<keyword evidence="4" id="KW-0659">Purine metabolism</keyword>
<dbReference type="SUPFAM" id="SSF158694">
    <property type="entry name" value="UraD-Like"/>
    <property type="match status" value="1"/>
</dbReference>
<evidence type="ECO:0000256" key="2">
    <source>
        <dbReference type="ARBA" id="ARBA00010973"/>
    </source>
</evidence>
<dbReference type="AlphaFoldDB" id="A0A7W6FVT3"/>
<dbReference type="Pfam" id="PF09349">
    <property type="entry name" value="OHCU_decarbox"/>
    <property type="match status" value="1"/>
</dbReference>
<dbReference type="Pfam" id="PF01522">
    <property type="entry name" value="Polysacc_deac_1"/>
    <property type="match status" value="1"/>
</dbReference>
<dbReference type="Proteomes" id="UP000531216">
    <property type="component" value="Unassembled WGS sequence"/>
</dbReference>
<dbReference type="GO" id="GO:0000255">
    <property type="term" value="P:allantoin metabolic process"/>
    <property type="evidence" value="ECO:0007669"/>
    <property type="project" value="InterPro"/>
</dbReference>
<dbReference type="InterPro" id="IPR018020">
    <property type="entry name" value="OHCU_decarboxylase"/>
</dbReference>
<protein>
    <recommendedName>
        <fullName evidence="3">Chitooligosaccharide deacetylase</fullName>
    </recommendedName>
    <alternativeName>
        <fullName evidence="5">Nodulation protein B</fullName>
    </alternativeName>
</protein>
<evidence type="ECO:0000256" key="4">
    <source>
        <dbReference type="ARBA" id="ARBA00022631"/>
    </source>
</evidence>
<proteinExistence type="inferred from homology"/>
<dbReference type="GO" id="GO:0005975">
    <property type="term" value="P:carbohydrate metabolic process"/>
    <property type="evidence" value="ECO:0007669"/>
    <property type="project" value="InterPro"/>
</dbReference>
<dbReference type="InterPro" id="IPR017625">
    <property type="entry name" value="PuuE"/>
</dbReference>
<evidence type="ECO:0000256" key="3">
    <source>
        <dbReference type="ARBA" id="ARBA00020071"/>
    </source>
</evidence>
<dbReference type="GO" id="GO:0016810">
    <property type="term" value="F:hydrolase activity, acting on carbon-nitrogen (but not peptide) bonds"/>
    <property type="evidence" value="ECO:0007669"/>
    <property type="project" value="InterPro"/>
</dbReference>
<dbReference type="PANTHER" id="PTHR43123">
    <property type="entry name" value="POLYSACCHARIDE DEACETYLASE-RELATED"/>
    <property type="match status" value="1"/>
</dbReference>
<dbReference type="InterPro" id="IPR011330">
    <property type="entry name" value="Glyco_hydro/deAcase_b/a-brl"/>
</dbReference>
<dbReference type="InterPro" id="IPR002509">
    <property type="entry name" value="NODB_dom"/>
</dbReference>
<reference evidence="8 9" key="1">
    <citation type="submission" date="2020-08" db="EMBL/GenBank/DDBJ databases">
        <title>Genomic Encyclopedia of Type Strains, Phase IV (KMG-IV): sequencing the most valuable type-strain genomes for metagenomic binning, comparative biology and taxonomic classification.</title>
        <authorList>
            <person name="Goeker M."/>
        </authorList>
    </citation>
    <scope>NUCLEOTIDE SEQUENCE [LARGE SCALE GENOMIC DNA]</scope>
    <source>
        <strain evidence="8 9">DSM 25024</strain>
    </source>
</reference>
<evidence type="ECO:0000259" key="7">
    <source>
        <dbReference type="PROSITE" id="PS51677"/>
    </source>
</evidence>
<evidence type="ECO:0000313" key="9">
    <source>
        <dbReference type="Proteomes" id="UP000531216"/>
    </source>
</evidence>
<accession>A0A7W6FVT3</accession>
<sequence>MTSFYPRDLRGYGRNAPDPQWPNSNGSGAAKICVQFVVNYEEGGENAVIHGDKASEAFLSEIVGAAPWPGQRHMNMESIYEYGARAGFWRLWRLFTERQMPVTVYGVATALERSPEQVAAMREAGWEIASHGLKWIDYRDHAADAERADMDEALALHEAVTGESPLGWYTGRSSEHTLELAAERDFLYVSDAYADDLPYWQETRIRPILVLPYTLDTNDMRFATPQGFNTGEQFYTYLKDAFDALYAEGEAGAAKMLNVGLHCRLVGRPGRSAALARFLDYVRSKPDVWVATRADIARHWRARFPHRETISPHRLERAVFLEMFGGIYEHSRFIAERALDRGLGPANDTAEGLAAALAVQFRRASREERLGVLRAHPDLAGRLALAGNLTANSSAEQASAGLDRLTSDELARFTDLNDRYQARFGFPFIIAVRGRSKEDILAVFESRVSNDTETEFRTASAEVERIARLRLDAILGAGA</sequence>
<evidence type="ECO:0000256" key="1">
    <source>
        <dbReference type="ARBA" id="ARBA00003236"/>
    </source>
</evidence>
<dbReference type="PROSITE" id="PS51677">
    <property type="entry name" value="NODB"/>
    <property type="match status" value="1"/>
</dbReference>
<gene>
    <name evidence="8" type="ORF">GGR05_002531</name>
</gene>
<dbReference type="PANTHER" id="PTHR43123:SF1">
    <property type="entry name" value="POLYSACCHARIDE DEACETYLASE-RELATED"/>
    <property type="match status" value="1"/>
</dbReference>
<dbReference type="RefSeq" id="WP_090963017.1">
    <property type="nucleotide sequence ID" value="NZ_FOOA01000007.1"/>
</dbReference>
<comment type="caution">
    <text evidence="8">The sequence shown here is derived from an EMBL/GenBank/DDBJ whole genome shotgun (WGS) entry which is preliminary data.</text>
</comment>
<evidence type="ECO:0000256" key="5">
    <source>
        <dbReference type="ARBA" id="ARBA00032976"/>
    </source>
</evidence>
<comment type="similarity">
    <text evidence="2">Belongs to the polysaccharide deacetylase family.</text>
</comment>